<reference evidence="8 11" key="2">
    <citation type="submission" date="2019-06" db="EMBL/GenBank/DDBJ databases">
        <title>Whole genome shotgun sequence of Brevibacillus agri NBRC 15538.</title>
        <authorList>
            <person name="Hosoyama A."/>
            <person name="Uohara A."/>
            <person name="Ohji S."/>
            <person name="Ichikawa N."/>
        </authorList>
    </citation>
    <scope>NUCLEOTIDE SEQUENCE [LARGE SCALE GENOMIC DNA]</scope>
    <source>
        <strain evidence="8 11">NBRC 15538</strain>
    </source>
</reference>
<keyword evidence="11" id="KW-1185">Reference proteome</keyword>
<feature type="domain" description="Thiamin pyrophosphokinase catalytic" evidence="6">
    <location>
        <begin position="210"/>
        <end position="243"/>
    </location>
</feature>
<dbReference type="GO" id="GO:0009229">
    <property type="term" value="P:thiamine diphosphate biosynthetic process"/>
    <property type="evidence" value="ECO:0007669"/>
    <property type="project" value="InterPro"/>
</dbReference>
<dbReference type="GO" id="GO:0004788">
    <property type="term" value="F:thiamine diphosphokinase activity"/>
    <property type="evidence" value="ECO:0007669"/>
    <property type="project" value="InterPro"/>
</dbReference>
<keyword evidence="5" id="KW-0472">Membrane</keyword>
<keyword evidence="3" id="KW-0418">Kinase</keyword>
<keyword evidence="4" id="KW-0067">ATP-binding</keyword>
<evidence type="ECO:0000259" key="7">
    <source>
        <dbReference type="Pfam" id="PF12555"/>
    </source>
</evidence>
<dbReference type="Proteomes" id="UP000317180">
    <property type="component" value="Unassembled WGS sequence"/>
</dbReference>
<comment type="caution">
    <text evidence="9">The sequence shown here is derived from an EMBL/GenBank/DDBJ whole genome shotgun (WGS) entry which is preliminary data.</text>
</comment>
<keyword evidence="5" id="KW-1133">Transmembrane helix</keyword>
<dbReference type="NCBIfam" id="NF040608">
    <property type="entry name" value="division_SteA"/>
    <property type="match status" value="1"/>
</dbReference>
<dbReference type="GeneID" id="82812037"/>
<feature type="domain" description="SteA-like C-terminal" evidence="7">
    <location>
        <begin position="336"/>
        <end position="387"/>
    </location>
</feature>
<proteinExistence type="predicted"/>
<organism evidence="9 10">
    <name type="scientific">Brevibacillus agri</name>
    <dbReference type="NCBI Taxonomy" id="51101"/>
    <lineage>
        <taxon>Bacteria</taxon>
        <taxon>Bacillati</taxon>
        <taxon>Bacillota</taxon>
        <taxon>Bacilli</taxon>
        <taxon>Bacillales</taxon>
        <taxon>Paenibacillaceae</taxon>
        <taxon>Brevibacillus</taxon>
    </lineage>
</organism>
<dbReference type="EMBL" id="RHHN01000048">
    <property type="protein sequence ID" value="RNB53269.1"/>
    <property type="molecule type" value="Genomic_DNA"/>
</dbReference>
<dbReference type="InterPro" id="IPR047795">
    <property type="entry name" value="Put_SteA-like"/>
</dbReference>
<reference evidence="9 10" key="1">
    <citation type="submission" date="2018-10" db="EMBL/GenBank/DDBJ databases">
        <title>Phylogenomics of Brevibacillus.</title>
        <authorList>
            <person name="Dunlap C."/>
        </authorList>
    </citation>
    <scope>NUCLEOTIDE SEQUENCE [LARGE SCALE GENOMIC DNA]</scope>
    <source>
        <strain evidence="9 10">NRRL NRS 1219</strain>
    </source>
</reference>
<dbReference type="Pfam" id="PF12555">
    <property type="entry name" value="SteA-like_C"/>
    <property type="match status" value="1"/>
</dbReference>
<dbReference type="EMBL" id="BJOD01000001">
    <property type="protein sequence ID" value="GED24082.1"/>
    <property type="molecule type" value="Genomic_DNA"/>
</dbReference>
<evidence type="ECO:0000313" key="11">
    <source>
        <dbReference type="Proteomes" id="UP000317180"/>
    </source>
</evidence>
<sequence length="388" mass="43120">MGKRKRLDFLTYTGVIAADRKTKQLCKRLHPHHIAVIDHPDVDEMAARSLLEAGTRVVVNLSAFMTGQYPAEGARLLLRAGVALYEAEREPAEPTALEAWNGQFAAIREGSLYLKRKAQWELALLLRHVTVEAVLGKWAEAQSRLDDTLSLFIDNTLMYANKEKDLFLKPLCPMPLRTRLEKRHVVVVVRGKHYKEDLQTLSSYIRECRPVLIGVDGGADALLQAGYKPDLIVGDMDSISDKALLCGAEIVVHAFVDGLAPGKARVEQLGVAHHVLPAPGTSEDVAMLLAYEKKAELIVTIGAHTNMIDFLEKGRKGMASTLLVRTKIGPRLIDAKGVSQLYQPTGSWKLWGWCMAAMLLPVTAALMIHPIARHAAQMLWTQWRIWAF</sequence>
<keyword evidence="5" id="KW-0812">Transmembrane</keyword>
<dbReference type="RefSeq" id="WP_122953131.1">
    <property type="nucleotide sequence ID" value="NZ_BJOD01000001.1"/>
</dbReference>
<evidence type="ECO:0000313" key="8">
    <source>
        <dbReference type="EMBL" id="GED24082.1"/>
    </source>
</evidence>
<dbReference type="Proteomes" id="UP000276178">
    <property type="component" value="Unassembled WGS sequence"/>
</dbReference>
<dbReference type="InterPro" id="IPR007371">
    <property type="entry name" value="TPK_catalytic"/>
</dbReference>
<feature type="transmembrane region" description="Helical" evidence="5">
    <location>
        <begin position="350"/>
        <end position="368"/>
    </location>
</feature>
<dbReference type="InterPro" id="IPR022215">
    <property type="entry name" value="SteA-like_C"/>
</dbReference>
<evidence type="ECO:0000256" key="1">
    <source>
        <dbReference type="ARBA" id="ARBA00022679"/>
    </source>
</evidence>
<evidence type="ECO:0000259" key="6">
    <source>
        <dbReference type="Pfam" id="PF04263"/>
    </source>
</evidence>
<dbReference type="Gene3D" id="3.40.50.10240">
    <property type="entry name" value="Thiamin pyrophosphokinase, catalytic domain"/>
    <property type="match status" value="1"/>
</dbReference>
<evidence type="ECO:0000256" key="3">
    <source>
        <dbReference type="ARBA" id="ARBA00022777"/>
    </source>
</evidence>
<name>A0A3M8AQC5_9BACL</name>
<gene>
    <name evidence="8" type="ORF">BAG01nite_01840</name>
    <name evidence="9" type="ORF">EB820_16915</name>
</gene>
<keyword evidence="1" id="KW-0808">Transferase</keyword>
<evidence type="ECO:0000256" key="4">
    <source>
        <dbReference type="ARBA" id="ARBA00022840"/>
    </source>
</evidence>
<dbReference type="SUPFAM" id="SSF63999">
    <property type="entry name" value="Thiamin pyrophosphokinase, catalytic domain"/>
    <property type="match status" value="1"/>
</dbReference>
<dbReference type="InterPro" id="IPR036759">
    <property type="entry name" value="TPK_catalytic_sf"/>
</dbReference>
<evidence type="ECO:0000313" key="9">
    <source>
        <dbReference type="EMBL" id="RNB53269.1"/>
    </source>
</evidence>
<dbReference type="OrthoDB" id="9804377at2"/>
<evidence type="ECO:0000313" key="10">
    <source>
        <dbReference type="Proteomes" id="UP000276178"/>
    </source>
</evidence>
<dbReference type="Pfam" id="PF04263">
    <property type="entry name" value="TPK_catalytic"/>
    <property type="match status" value="1"/>
</dbReference>
<accession>A0A3M8AQC5</accession>
<protein>
    <submittedName>
        <fullName evidence="8">Thiamin pyrophosphokinase</fullName>
    </submittedName>
</protein>
<evidence type="ECO:0000256" key="2">
    <source>
        <dbReference type="ARBA" id="ARBA00022741"/>
    </source>
</evidence>
<dbReference type="GO" id="GO:0005524">
    <property type="term" value="F:ATP binding"/>
    <property type="evidence" value="ECO:0007669"/>
    <property type="project" value="UniProtKB-KW"/>
</dbReference>
<keyword evidence="2" id="KW-0547">Nucleotide-binding</keyword>
<evidence type="ECO:0000256" key="5">
    <source>
        <dbReference type="SAM" id="Phobius"/>
    </source>
</evidence>
<dbReference type="GO" id="GO:0016301">
    <property type="term" value="F:kinase activity"/>
    <property type="evidence" value="ECO:0007669"/>
    <property type="project" value="UniProtKB-KW"/>
</dbReference>
<dbReference type="AlphaFoldDB" id="A0A3M8AQC5"/>